<reference evidence="11" key="2">
    <citation type="submission" date="2025-09" db="UniProtKB">
        <authorList>
            <consortium name="Ensembl"/>
        </authorList>
    </citation>
    <scope>IDENTIFICATION</scope>
</reference>
<dbReference type="GO" id="GO:0001822">
    <property type="term" value="P:kidney development"/>
    <property type="evidence" value="ECO:0007669"/>
    <property type="project" value="TreeGrafter"/>
</dbReference>
<feature type="coiled-coil region" evidence="8">
    <location>
        <begin position="1914"/>
        <end position="2089"/>
    </location>
</feature>
<evidence type="ECO:0000256" key="4">
    <source>
        <dbReference type="ARBA" id="ARBA00022794"/>
    </source>
</evidence>
<dbReference type="GO" id="GO:1905349">
    <property type="term" value="P:ciliary transition zone assembly"/>
    <property type="evidence" value="ECO:0007669"/>
    <property type="project" value="TreeGrafter"/>
</dbReference>
<dbReference type="Pfam" id="PF16574">
    <property type="entry name" value="CEP209_CC5"/>
    <property type="match status" value="1"/>
</dbReference>
<dbReference type="Ensembl" id="ENSMALT00000019035.1">
    <property type="protein sequence ID" value="ENSMALP00000018672.1"/>
    <property type="gene ID" value="ENSMALG00000012971.1"/>
</dbReference>
<keyword evidence="6" id="KW-0206">Cytoskeleton</keyword>
<dbReference type="Gene3D" id="1.20.120.330">
    <property type="entry name" value="Nucleotidyltransferases domain 2"/>
    <property type="match status" value="1"/>
</dbReference>
<evidence type="ECO:0000259" key="10">
    <source>
        <dbReference type="Pfam" id="PF16574"/>
    </source>
</evidence>
<feature type="compositionally biased region" description="Basic and acidic residues" evidence="9">
    <location>
        <begin position="1675"/>
        <end position="1687"/>
    </location>
</feature>
<dbReference type="STRING" id="43700.ENSMALP00000018672"/>
<evidence type="ECO:0000256" key="8">
    <source>
        <dbReference type="SAM" id="Coils"/>
    </source>
</evidence>
<feature type="coiled-coil region" evidence="8">
    <location>
        <begin position="2113"/>
        <end position="2191"/>
    </location>
</feature>
<feature type="coiled-coil region" evidence="8">
    <location>
        <begin position="799"/>
        <end position="864"/>
    </location>
</feature>
<feature type="domain" description="Centrosomal protein of 290kDa coiled-coil region" evidence="10">
    <location>
        <begin position="1126"/>
        <end position="1253"/>
    </location>
</feature>
<feature type="region of interest" description="Disordered" evidence="9">
    <location>
        <begin position="1675"/>
        <end position="1712"/>
    </location>
</feature>
<feature type="compositionally biased region" description="Polar residues" evidence="9">
    <location>
        <begin position="1693"/>
        <end position="1705"/>
    </location>
</feature>
<feature type="region of interest" description="Disordered" evidence="9">
    <location>
        <begin position="1866"/>
        <end position="1894"/>
    </location>
</feature>
<keyword evidence="5 8" id="KW-0175">Coiled coil</keyword>
<evidence type="ECO:0000313" key="12">
    <source>
        <dbReference type="Proteomes" id="UP000261600"/>
    </source>
</evidence>
<protein>
    <recommendedName>
        <fullName evidence="10">Centrosomal protein of 290kDa coiled-coil region domain-containing protein</fullName>
    </recommendedName>
</protein>
<organism evidence="11 12">
    <name type="scientific">Monopterus albus</name>
    <name type="common">Swamp eel</name>
    <dbReference type="NCBI Taxonomy" id="43700"/>
    <lineage>
        <taxon>Eukaryota</taxon>
        <taxon>Metazoa</taxon>
        <taxon>Chordata</taxon>
        <taxon>Craniata</taxon>
        <taxon>Vertebrata</taxon>
        <taxon>Euteleostomi</taxon>
        <taxon>Actinopterygii</taxon>
        <taxon>Neopterygii</taxon>
        <taxon>Teleostei</taxon>
        <taxon>Neoteleostei</taxon>
        <taxon>Acanthomorphata</taxon>
        <taxon>Anabantaria</taxon>
        <taxon>Synbranchiformes</taxon>
        <taxon>Synbranchidae</taxon>
        <taxon>Monopterus</taxon>
    </lineage>
</organism>
<dbReference type="GO" id="GO:0043010">
    <property type="term" value="P:camera-type eye development"/>
    <property type="evidence" value="ECO:0007669"/>
    <property type="project" value="TreeGrafter"/>
</dbReference>
<sequence length="2243" mass="260662">MFSMQVEEWDVKDKAPEKMIKVLKVFQTLLQVLNLFIAIFRSLPHTTNTRFLRDEIWQLETQLDQREKELTQLKKDMGKEKTINEELVARAEEAEDEVKKLKRENEQLQQDVDFYRGELDQKEPLLSRDENTEIQRKLSLANRQLYQCLDDLQRAEDENIHLKTLSEQMQKSLEESVKEMEKMTDEYNKMKIVVQQTDSIVDQLRKERDHAKLQVKIELTDKIHSMTEENDPIMAVVNAKVEEWKRVLSGKDDEILVYQQMIRDLREKLRSAQLDLDKSNIIALQQSVREKDNQIKMLSEQVEQYTGEMEKHTLLIDELKTSTKKDRGLPSSIQQKKMEELKSKLEAAETRAVEAEQALKLAEDHAEEKDKALIEASNRLSQYESGVYGLESAIAEIKECKNQIRMRDREAEATTKEINQLEMRINDLMDENDDFREKLGLEPKQEVDLTEFRRVKELRQRQYKAENQVLTKEIERLEEERLELKKQIRRLVKERGDTQIMKLKNTLMVEVTSSQDTLQSKAIDVKNISGQPESPLHLMSQIHQLVGRNEELRQELKSAREEATSSFSQLARAKEKVSQLESELDVLRKSGSSGVVLRPLTLPEGLGPSGTEVISSLNEYTVRLLQELKNEEEKSKKLVGTLEDYKEKFAVISHQQGLLYKEYLSEKANWQKEKETFTEMKNKLEEQKQVDAVKIQEFDELLDTLQKNPEEVRRQLSEALRKLTVLKVNEKKLTLRYTTLLEQEQLLQKENCKLRDESSQMQCSVTQRMGYLQRYKEMAAYKTAALQKALDDSVPSSDLEKANKQYTELTVKYRDMLQRDSRLVQRTTNLEHLESENHSLREQISTINKELEITKEKLNTLEQAWENVTSTGGENSMDKASKALVNSEMVSTAKRITTLEMKELNERQRAEHAHIMYEHMRNSLQQVEERNLELESKFAELTKINVEAQRVERELRDELANSISKTVSDTDRARIAELERTEAELHIEVSRLQEVSDVAMMQASALQARQQSKEKEVEALRRQILDYQSQSDEKALIAKLHQHIVALQLSESTALAKMEAATSHIQQLEAYRLRAEQRLDASERALFLTRQEGRNRSKHLRQTIQSLRRQFAGALPLQQQEKFSLTMMSLQEDRAKAQVEKRKAEEERRRAEGRAEELALRLQGLEELISTLKDVKGAQKVIEWHKKMEEARLQELRKGRELVVQKEEIRYLKNLVEEQERTIRSLEEDFVQQNMLQEERQLAWDQREVELERQLDQYEKHQNEIVTSAEKFEEGTGSLPDPSLPLAHQLEFALGKIREHVRTILDTKATCKSLDEKVKEKEAALWKAEQNIVSRDKVINELRLRLPAAANRERLLADLAKHEEGQSDSQSALKLAHQTIKDLQGRLDKKEDVLKKYQNQLSQARQDQEEMIKRHQQELRMLYQKLDLHTDASLDHFRQAAMGLMKKSTIRVPTSKHLGRVAELEETVAEQDISLSSVTEKLKLATAELERQRSAMETQAKKHADQISKLEEYHAAQVKALTGETEDQRNQMVQMEKEMNYLQTELEAQKVANVRSPSNTMKNLLERLKTQLTQKEKQLKALSKALLELRAEMTSAAEQQVIASTAQKEESLNVQMLVDRHTKELKVRVQGLNEELQAAKDSVRAARGRENTLKEEVDSLKQELQRTEKALKRLQAEKEDREHEIQELKQQTKRLSSALQNQAETDGTAPSIENLQKKIRRLESDLEKRSTLTTFCYCYFTEEVVRWEEGKKWQTRMEKVKNSLKDKERENESLSKQLSTLKDLYGRLEQDKSALQKKLKARGVTADQVVGLRATEMEKELEELRKKNSDLEMQILTIKQHQALPRDDAMENLTLRNRYLEEQVHTLESQISKEPPSRPSTSGQGTGTPSQRDQDLRKENLMLASENLELRFQLEQTNRDLPRVKNQVADLNEMCRALKMEKAEVEKKLARIRGAGHSGKTVTELEKTIGLMKKVVERVQRENEMLKKSSAPAAQDKVTALERESKKLKADYEKLKSESEAELNSKLDSKSKGLEKVVMENERLRKDIKREREAAERLRVMKTSLEVNNEKLEAELEETRQRLQAALSKPIIEGADSKTWKPSVTTRMFQKKMAELELELSQKTSSLSELKRQLKEVNEREERAQISIRKLEDQVQLSLVFVDNGKLRALLQAAEAEKTQLQTEVTKLKKELENFDPTFFEEIEDLKYNYNLEVKKNVLLGEQLKKLCDQFGVSAEMPSVSIS</sequence>
<dbReference type="Gene3D" id="1.10.287.1490">
    <property type="match status" value="1"/>
</dbReference>
<name>A0A3Q3JUC7_MONAL</name>
<evidence type="ECO:0000256" key="6">
    <source>
        <dbReference type="ARBA" id="ARBA00023212"/>
    </source>
</evidence>
<feature type="coiled-coil region" evidence="8">
    <location>
        <begin position="628"/>
        <end position="687"/>
    </location>
</feature>
<dbReference type="InterPro" id="IPR026201">
    <property type="entry name" value="Cep290"/>
</dbReference>
<dbReference type="PANTHER" id="PTHR18879">
    <property type="entry name" value="CENTROSOMAL PROTEIN OF 290 KDA"/>
    <property type="match status" value="1"/>
</dbReference>
<accession>A0A3Q3JUC7</accession>
<keyword evidence="7" id="KW-0966">Cell projection</keyword>
<keyword evidence="3" id="KW-0963">Cytoplasm</keyword>
<feature type="coiled-coil region" evidence="8">
    <location>
        <begin position="917"/>
        <end position="1030"/>
    </location>
</feature>
<dbReference type="InterPro" id="IPR032321">
    <property type="entry name" value="Cep209_CC5"/>
</dbReference>
<keyword evidence="4" id="KW-0970">Cilium biogenesis/degradation</keyword>
<proteinExistence type="predicted"/>
<evidence type="ECO:0000256" key="3">
    <source>
        <dbReference type="ARBA" id="ARBA00022490"/>
    </source>
</evidence>
<evidence type="ECO:0000256" key="5">
    <source>
        <dbReference type="ARBA" id="ARBA00023054"/>
    </source>
</evidence>
<feature type="coiled-coil region" evidence="8">
    <location>
        <begin position="1202"/>
        <end position="1271"/>
    </location>
</feature>
<dbReference type="PANTHER" id="PTHR18879:SF20">
    <property type="entry name" value="CENTROSOMAL PROTEIN OF 290 KDA"/>
    <property type="match status" value="1"/>
</dbReference>
<feature type="coiled-coil region" evidence="8">
    <location>
        <begin position="1058"/>
        <end position="1175"/>
    </location>
</feature>
<dbReference type="GO" id="GO:0034451">
    <property type="term" value="C:centriolar satellite"/>
    <property type="evidence" value="ECO:0007669"/>
    <property type="project" value="TreeGrafter"/>
</dbReference>
<comment type="subcellular location">
    <subcellularLocation>
        <location evidence="1">Cytoplasm</location>
        <location evidence="1">Cytoskeleton</location>
        <location evidence="1">Cilium basal body</location>
    </subcellularLocation>
    <subcellularLocation>
        <location evidence="2">Cytoplasm</location>
        <location evidence="2">Cytoskeleton</location>
        <location evidence="2">Microtubule organizing center</location>
        <location evidence="2">Centrosome</location>
    </subcellularLocation>
</comment>
<feature type="coiled-coil region" evidence="8">
    <location>
        <begin position="56"/>
        <end position="193"/>
    </location>
</feature>
<feature type="compositionally biased region" description="Polar residues" evidence="9">
    <location>
        <begin position="1879"/>
        <end position="1891"/>
    </location>
</feature>
<feature type="coiled-coil region" evidence="8">
    <location>
        <begin position="1373"/>
        <end position="1432"/>
    </location>
</feature>
<reference evidence="11" key="1">
    <citation type="submission" date="2025-08" db="UniProtKB">
        <authorList>
            <consortium name="Ensembl"/>
        </authorList>
    </citation>
    <scope>IDENTIFICATION</scope>
</reference>
<evidence type="ECO:0000256" key="7">
    <source>
        <dbReference type="ARBA" id="ARBA00023273"/>
    </source>
</evidence>
<dbReference type="GO" id="GO:0035869">
    <property type="term" value="C:ciliary transition zone"/>
    <property type="evidence" value="ECO:0007669"/>
    <property type="project" value="TreeGrafter"/>
</dbReference>
<feature type="coiled-coil region" evidence="8">
    <location>
        <begin position="542"/>
        <end position="590"/>
    </location>
</feature>
<dbReference type="GO" id="GO:1905515">
    <property type="term" value="P:non-motile cilium assembly"/>
    <property type="evidence" value="ECO:0007669"/>
    <property type="project" value="TreeGrafter"/>
</dbReference>
<feature type="coiled-coil region" evidence="8">
    <location>
        <begin position="255"/>
        <end position="494"/>
    </location>
</feature>
<evidence type="ECO:0000313" key="11">
    <source>
        <dbReference type="Ensembl" id="ENSMALP00000018672.1"/>
    </source>
</evidence>
<dbReference type="Proteomes" id="UP000261600">
    <property type="component" value="Unplaced"/>
</dbReference>
<evidence type="ECO:0000256" key="9">
    <source>
        <dbReference type="SAM" id="MobiDB-lite"/>
    </source>
</evidence>
<evidence type="ECO:0000256" key="2">
    <source>
        <dbReference type="ARBA" id="ARBA00004300"/>
    </source>
</evidence>
<dbReference type="GO" id="GO:0097711">
    <property type="term" value="P:ciliary basal body-plasma membrane docking"/>
    <property type="evidence" value="ECO:0007669"/>
    <property type="project" value="TreeGrafter"/>
</dbReference>
<evidence type="ECO:0000256" key="1">
    <source>
        <dbReference type="ARBA" id="ARBA00004120"/>
    </source>
</evidence>
<keyword evidence="12" id="KW-1185">Reference proteome</keyword>